<gene>
    <name evidence="13" type="ORF">WJX84_006714</name>
</gene>
<dbReference type="Gene3D" id="3.40.50.1820">
    <property type="entry name" value="alpha/beta hydrolase"/>
    <property type="match status" value="1"/>
</dbReference>
<evidence type="ECO:0000256" key="9">
    <source>
        <dbReference type="ARBA" id="ARBA00066637"/>
    </source>
</evidence>
<dbReference type="CDD" id="cd00519">
    <property type="entry name" value="Lipase_3"/>
    <property type="match status" value="1"/>
</dbReference>
<evidence type="ECO:0000256" key="5">
    <source>
        <dbReference type="ARBA" id="ARBA00023078"/>
    </source>
</evidence>
<keyword evidence="3" id="KW-0378">Hydrolase</keyword>
<dbReference type="Gene3D" id="3.30.750.44">
    <property type="match status" value="1"/>
</dbReference>
<dbReference type="InterPro" id="IPR029058">
    <property type="entry name" value="AB_hydrolase_fold"/>
</dbReference>
<dbReference type="InterPro" id="IPR001478">
    <property type="entry name" value="PDZ"/>
</dbReference>
<dbReference type="PANTHER" id="PTHR32060:SF7">
    <property type="entry name" value="CARBOXYL-TERMINAL-PROCESSING PEPTIDASE 2, CHLOROPLASTIC"/>
    <property type="match status" value="1"/>
</dbReference>
<feature type="compositionally biased region" description="Pro residues" evidence="10">
    <location>
        <begin position="863"/>
        <end position="876"/>
    </location>
</feature>
<feature type="domain" description="C2" evidence="11">
    <location>
        <begin position="1"/>
        <end position="136"/>
    </location>
</feature>
<feature type="compositionally biased region" description="Basic and acidic residues" evidence="10">
    <location>
        <begin position="27"/>
        <end position="50"/>
    </location>
</feature>
<dbReference type="SUPFAM" id="SSF49562">
    <property type="entry name" value="C2 domain (Calcium/lipid-binding domain, CaLB)"/>
    <property type="match status" value="1"/>
</dbReference>
<dbReference type="Pfam" id="PF03572">
    <property type="entry name" value="Peptidase_S41"/>
    <property type="match status" value="1"/>
</dbReference>
<dbReference type="InterPro" id="IPR036034">
    <property type="entry name" value="PDZ_sf"/>
</dbReference>
<dbReference type="EMBL" id="JALJOV010000319">
    <property type="protein sequence ID" value="KAK9864745.1"/>
    <property type="molecule type" value="Genomic_DNA"/>
</dbReference>
<dbReference type="Gene3D" id="2.30.42.10">
    <property type="match status" value="1"/>
</dbReference>
<comment type="function">
    <text evidence="7">Protease involved in the C-terminal processing of the chloroplastic D1 protein of photosystem II. This proteolytic processing is necessary to allow the light-driven assembly of the tetranuclear manganese cluster, which is responsible for photosynthetic water oxidation.</text>
</comment>
<dbReference type="GO" id="GO:0004252">
    <property type="term" value="F:serine-type endopeptidase activity"/>
    <property type="evidence" value="ECO:0007669"/>
    <property type="project" value="UniProtKB-EC"/>
</dbReference>
<evidence type="ECO:0000259" key="11">
    <source>
        <dbReference type="PROSITE" id="PS50004"/>
    </source>
</evidence>
<keyword evidence="4" id="KW-0720">Serine protease</keyword>
<keyword evidence="14" id="KW-1185">Reference proteome</keyword>
<keyword evidence="5" id="KW-0793">Thylakoid</keyword>
<dbReference type="GO" id="GO:0009579">
    <property type="term" value="C:thylakoid"/>
    <property type="evidence" value="ECO:0007669"/>
    <property type="project" value="UniProtKB-SubCell"/>
</dbReference>
<dbReference type="SUPFAM" id="SSF53474">
    <property type="entry name" value="alpha/beta-Hydrolases"/>
    <property type="match status" value="1"/>
</dbReference>
<evidence type="ECO:0000256" key="6">
    <source>
        <dbReference type="ARBA" id="ARBA00051784"/>
    </source>
</evidence>
<dbReference type="CDD" id="cd00030">
    <property type="entry name" value="C2"/>
    <property type="match status" value="1"/>
</dbReference>
<dbReference type="InterPro" id="IPR002921">
    <property type="entry name" value="Fungal_lipase-type"/>
</dbReference>
<feature type="region of interest" description="Disordered" evidence="10">
    <location>
        <begin position="850"/>
        <end position="886"/>
    </location>
</feature>
<dbReference type="PROSITE" id="PS50004">
    <property type="entry name" value="C2"/>
    <property type="match status" value="1"/>
</dbReference>
<feature type="domain" description="PDZ" evidence="12">
    <location>
        <begin position="737"/>
        <end position="824"/>
    </location>
</feature>
<evidence type="ECO:0000256" key="8">
    <source>
        <dbReference type="ARBA" id="ARBA00060385"/>
    </source>
</evidence>
<evidence type="ECO:0000256" key="2">
    <source>
        <dbReference type="ARBA" id="ARBA00022670"/>
    </source>
</evidence>
<organism evidence="13 14">
    <name type="scientific">Apatococcus fuscideae</name>
    <dbReference type="NCBI Taxonomy" id="2026836"/>
    <lineage>
        <taxon>Eukaryota</taxon>
        <taxon>Viridiplantae</taxon>
        <taxon>Chlorophyta</taxon>
        <taxon>core chlorophytes</taxon>
        <taxon>Trebouxiophyceae</taxon>
        <taxon>Chlorellales</taxon>
        <taxon>Chlorellaceae</taxon>
        <taxon>Apatococcus</taxon>
    </lineage>
</organism>
<dbReference type="SUPFAM" id="SSF52096">
    <property type="entry name" value="ClpP/crotonase"/>
    <property type="match status" value="1"/>
</dbReference>
<reference evidence="13 14" key="1">
    <citation type="journal article" date="2024" name="Nat. Commun.">
        <title>Phylogenomics reveals the evolutionary origins of lichenization in chlorophyte algae.</title>
        <authorList>
            <person name="Puginier C."/>
            <person name="Libourel C."/>
            <person name="Otte J."/>
            <person name="Skaloud P."/>
            <person name="Haon M."/>
            <person name="Grisel S."/>
            <person name="Petersen M."/>
            <person name="Berrin J.G."/>
            <person name="Delaux P.M."/>
            <person name="Dal Grande F."/>
            <person name="Keller J."/>
        </authorList>
    </citation>
    <scope>NUCLEOTIDE SEQUENCE [LARGE SCALE GENOMIC DNA]</scope>
    <source>
        <strain evidence="13 14">SAG 2523</strain>
    </source>
</reference>
<comment type="catalytic activity">
    <reaction evidence="6">
        <text>The enzyme shows specific recognition of a C-terminal tripeptide, Xaa-Yaa-Zaa, in which Xaa is preferably Ala or Leu, Yaa is preferably Ala or Tyr, and Zaa is preferably Ala, but then cleaves at a variable distance from the C-terminus. A typical cleavage is -Ala-Ala-|-Arg-Ala-Ala-Lys-Glu-Asn-Tyr-Ala-Leu-Ala-Ala.</text>
        <dbReference type="EC" id="3.4.21.102"/>
    </reaction>
</comment>
<dbReference type="CDD" id="cd07560">
    <property type="entry name" value="Peptidase_S41_CPP"/>
    <property type="match status" value="1"/>
</dbReference>
<evidence type="ECO:0000313" key="13">
    <source>
        <dbReference type="EMBL" id="KAK9864745.1"/>
    </source>
</evidence>
<sequence>MQVHVRRGVDLPLRPRKPKEEEEPEDEKEKQKFQTEAKEQQEKDKKLREDNMADACDPICQVIIGNSSGKTDACRGSRDPSWRSTVFVYVQDAEHQTMRVRVLHDSQDDEIQQLLGEAELPSISDYCDGEQHEVELQLEGESCGGRVFLSLKYEPHGSESKVDMLKKVGVQAVNQLLIDDWRDDNMLDWDDDASGAWSDDNLVMSESPIAANSKENVDITGGEAAYGVELEREPWKLWTSLRQRMMDEAGMHSFKPLVFVSHEGQDIEAWIFRNIDDHEIVLSFRGTMTPGHMLTDIDLDLAVFNPGGRRESRSPEDVADEIPDEEIIKGPLEPLMNMAKMLEKLPGMGTKKDVGREETTSSRWLKAQAQMLYSSDHDDIWVHKGFLTAYHSVGSRVLALIDEVLAEDADTSWHIYLTGHSMGGAIAQLCAYELSARSYDKVKKPEITCYTFGQPRVGNVNFSEDYAEVVPDTWRVKNVFDLVPQVPSLIGYQHAGPEVQLRPEGIVSISAKSSDDVREGACLTELWPMIQEGTLGDNPEAKEEFESLVKGELRIATSILKGTAMQHHMEDVYHNMLKACVDRAGPGFKPEFVPVDYEARKEEEEEKNKEEGKDESRDDDQKKQSFITLRLVHNVREATGTLRPSTSSGQLQAATDCQPVHEAHAITNEQLIFLEAWRAIDRAYVDKSFNGQSWFRLRENYLKSEPMETREETYAAIRKALATLDDPFTRLLDPGRFKALQRGTAGSVTGVGLEVGFVNQGSADSDLVVITPSDGGPADKAGIESKDVLLSINGKSTRGLSLYDAGDLLQGPEGSEVTLLMRPHGDGTQKEYKLLRQKLSVNPVQYQLCGKPLPLPKTKGAASPPPSAPSPAPSPAASPEAAAAADGSVPLPALPVEAKEGPDAGTNPVNTGYIKVATFSKQTADAVKTAIKALQSQGATRFVLDIRNNGGGLFPAGVDVAKMWMNDGTIVLIADSNGVRDSYDADGTALSPTYPLSVLVNRGTASASEVLAGALQDNKRATITGEQTFGKGLIQTIVALSDGSGVAITVARYQTPSGTDINRKGIQPDIKLAGTDMPPQTPGEFCRIAQGPNAPGLFRPDVVKETLAMDKIPQPAAARPRQQAQHILTDPPPDLSEPAEAKTRGPS</sequence>
<name>A0AAW1T5G7_9CHLO</name>
<dbReference type="SUPFAM" id="SSF50156">
    <property type="entry name" value="PDZ domain-like"/>
    <property type="match status" value="1"/>
</dbReference>
<dbReference type="AlphaFoldDB" id="A0AAW1T5G7"/>
<dbReference type="GO" id="GO:0006508">
    <property type="term" value="P:proteolysis"/>
    <property type="evidence" value="ECO:0007669"/>
    <property type="project" value="UniProtKB-KW"/>
</dbReference>
<evidence type="ECO:0000259" key="12">
    <source>
        <dbReference type="PROSITE" id="PS50106"/>
    </source>
</evidence>
<dbReference type="InterPro" id="IPR005151">
    <property type="entry name" value="Tail-specific_protease"/>
</dbReference>
<keyword evidence="2" id="KW-0645">Protease</keyword>
<evidence type="ECO:0000313" key="14">
    <source>
        <dbReference type="Proteomes" id="UP001485043"/>
    </source>
</evidence>
<dbReference type="EC" id="3.4.21.102" evidence="9"/>
<dbReference type="InterPro" id="IPR035892">
    <property type="entry name" value="C2_domain_sf"/>
</dbReference>
<dbReference type="Gene3D" id="2.60.40.150">
    <property type="entry name" value="C2 domain"/>
    <property type="match status" value="1"/>
</dbReference>
<feature type="compositionally biased region" description="Low complexity" evidence="10">
    <location>
        <begin position="1113"/>
        <end position="1125"/>
    </location>
</feature>
<dbReference type="GO" id="GO:0006629">
    <property type="term" value="P:lipid metabolic process"/>
    <property type="evidence" value="ECO:0007669"/>
    <property type="project" value="InterPro"/>
</dbReference>
<protein>
    <recommendedName>
        <fullName evidence="9">C-terminal processing peptidase</fullName>
        <ecNumber evidence="9">3.4.21.102</ecNumber>
    </recommendedName>
</protein>
<comment type="caution">
    <text evidence="13">The sequence shown here is derived from an EMBL/GenBank/DDBJ whole genome shotgun (WGS) entry which is preliminary data.</text>
</comment>
<feature type="compositionally biased region" description="Basic and acidic residues" evidence="10">
    <location>
        <begin position="597"/>
        <end position="623"/>
    </location>
</feature>
<evidence type="ECO:0000256" key="4">
    <source>
        <dbReference type="ARBA" id="ARBA00022825"/>
    </source>
</evidence>
<dbReference type="CDD" id="cd06782">
    <property type="entry name" value="cpPDZ_CPP-like"/>
    <property type="match status" value="1"/>
</dbReference>
<dbReference type="Pfam" id="PF17820">
    <property type="entry name" value="PDZ_6"/>
    <property type="match status" value="1"/>
</dbReference>
<feature type="region of interest" description="Disordered" evidence="10">
    <location>
        <begin position="594"/>
        <end position="623"/>
    </location>
</feature>
<dbReference type="InterPro" id="IPR000008">
    <property type="entry name" value="C2_dom"/>
</dbReference>
<dbReference type="SMART" id="SM00245">
    <property type="entry name" value="TSPc"/>
    <property type="match status" value="1"/>
</dbReference>
<feature type="region of interest" description="Disordered" evidence="10">
    <location>
        <begin position="1"/>
        <end position="50"/>
    </location>
</feature>
<dbReference type="Proteomes" id="UP001485043">
    <property type="component" value="Unassembled WGS sequence"/>
</dbReference>
<comment type="subcellular location">
    <subcellularLocation>
        <location evidence="8">Thylakoid</location>
    </subcellularLocation>
</comment>
<dbReference type="Gene3D" id="3.90.226.10">
    <property type="entry name" value="2-enoyl-CoA Hydratase, Chain A, domain 1"/>
    <property type="match status" value="1"/>
</dbReference>
<feature type="region of interest" description="Disordered" evidence="10">
    <location>
        <begin position="1112"/>
        <end position="1147"/>
    </location>
</feature>
<dbReference type="PANTHER" id="PTHR32060">
    <property type="entry name" value="TAIL-SPECIFIC PROTEASE"/>
    <property type="match status" value="1"/>
</dbReference>
<dbReference type="PROSITE" id="PS50106">
    <property type="entry name" value="PDZ"/>
    <property type="match status" value="1"/>
</dbReference>
<dbReference type="Pfam" id="PF00168">
    <property type="entry name" value="C2"/>
    <property type="match status" value="1"/>
</dbReference>
<evidence type="ECO:0000256" key="10">
    <source>
        <dbReference type="SAM" id="MobiDB-lite"/>
    </source>
</evidence>
<dbReference type="Pfam" id="PF01764">
    <property type="entry name" value="Lipase_3"/>
    <property type="match status" value="1"/>
</dbReference>
<evidence type="ECO:0000256" key="3">
    <source>
        <dbReference type="ARBA" id="ARBA00022801"/>
    </source>
</evidence>
<dbReference type="InterPro" id="IPR041489">
    <property type="entry name" value="PDZ_6"/>
</dbReference>
<dbReference type="FunFam" id="3.30.750.44:FF:000002">
    <property type="entry name" value="carboxyl-terminal-processing peptidase 2, chloroplastic"/>
    <property type="match status" value="1"/>
</dbReference>
<proteinExistence type="inferred from homology"/>
<evidence type="ECO:0000256" key="7">
    <source>
        <dbReference type="ARBA" id="ARBA00060065"/>
    </source>
</evidence>
<accession>A0AAW1T5G7</accession>
<dbReference type="InterPro" id="IPR004447">
    <property type="entry name" value="Peptidase_S41A"/>
</dbReference>
<evidence type="ECO:0000256" key="1">
    <source>
        <dbReference type="ARBA" id="ARBA00009179"/>
    </source>
</evidence>
<dbReference type="SMART" id="SM00228">
    <property type="entry name" value="PDZ"/>
    <property type="match status" value="1"/>
</dbReference>
<dbReference type="InterPro" id="IPR029045">
    <property type="entry name" value="ClpP/crotonase-like_dom_sf"/>
</dbReference>
<dbReference type="SMART" id="SM00239">
    <property type="entry name" value="C2"/>
    <property type="match status" value="1"/>
</dbReference>
<comment type="similarity">
    <text evidence="1">Belongs to the peptidase S41A family.</text>
</comment>